<dbReference type="KEGG" id="cheb:HH215_23820"/>
<keyword evidence="8" id="KW-1185">Reference proteome</keyword>
<dbReference type="InterPro" id="IPR002491">
    <property type="entry name" value="ABC_transptr_periplasmic_BD"/>
</dbReference>
<dbReference type="PROSITE" id="PS50983">
    <property type="entry name" value="FE_B12_PBP"/>
    <property type="match status" value="1"/>
</dbReference>
<dbReference type="EMBL" id="CP051680">
    <property type="protein sequence ID" value="QJD85906.1"/>
    <property type="molecule type" value="Genomic_DNA"/>
</dbReference>
<evidence type="ECO:0000313" key="7">
    <source>
        <dbReference type="EMBL" id="QJD85906.1"/>
    </source>
</evidence>
<keyword evidence="3" id="KW-0813">Transport</keyword>
<evidence type="ECO:0000256" key="2">
    <source>
        <dbReference type="ARBA" id="ARBA00008814"/>
    </source>
</evidence>
<dbReference type="SUPFAM" id="SSF53807">
    <property type="entry name" value="Helical backbone' metal receptor"/>
    <property type="match status" value="1"/>
</dbReference>
<dbReference type="AlphaFoldDB" id="A0A7Z2VMS7"/>
<dbReference type="Gene3D" id="3.40.50.1980">
    <property type="entry name" value="Nitrogenase molybdenum iron protein domain"/>
    <property type="match status" value="2"/>
</dbReference>
<dbReference type="GO" id="GO:1901678">
    <property type="term" value="P:iron coordination entity transport"/>
    <property type="evidence" value="ECO:0007669"/>
    <property type="project" value="UniProtKB-ARBA"/>
</dbReference>
<organism evidence="7 8">
    <name type="scientific">Cohnella herbarum</name>
    <dbReference type="NCBI Taxonomy" id="2728023"/>
    <lineage>
        <taxon>Bacteria</taxon>
        <taxon>Bacillati</taxon>
        <taxon>Bacillota</taxon>
        <taxon>Bacilli</taxon>
        <taxon>Bacillales</taxon>
        <taxon>Paenibacillaceae</taxon>
        <taxon>Cohnella</taxon>
    </lineage>
</organism>
<feature type="domain" description="Fe/B12 periplasmic-binding" evidence="6">
    <location>
        <begin position="82"/>
        <end position="341"/>
    </location>
</feature>
<dbReference type="InterPro" id="IPR051313">
    <property type="entry name" value="Bact_iron-sidero_bind"/>
</dbReference>
<evidence type="ECO:0000256" key="4">
    <source>
        <dbReference type="ARBA" id="ARBA00022729"/>
    </source>
</evidence>
<dbReference type="PANTHER" id="PTHR30532">
    <property type="entry name" value="IRON III DICITRATE-BINDING PERIPLASMIC PROTEIN"/>
    <property type="match status" value="1"/>
</dbReference>
<dbReference type="PANTHER" id="PTHR30532:SF10">
    <property type="entry name" value="IRON-UPTAKE SYSTEM-BINDING PROTEIN"/>
    <property type="match status" value="1"/>
</dbReference>
<dbReference type="Proteomes" id="UP000502248">
    <property type="component" value="Chromosome"/>
</dbReference>
<evidence type="ECO:0000313" key="8">
    <source>
        <dbReference type="Proteomes" id="UP000502248"/>
    </source>
</evidence>
<accession>A0A7Z2VMS7</accession>
<proteinExistence type="inferred from homology"/>
<sequence length="341" mass="36708">MRKTKTVWLAGLMAIVLVVITACGGSKDNGQSNSGASATVAPSETASESPSAEAAETTENAGERVIEYLGESYTVPANVERIVITGAVEAMEDSVVLDVHPVGAISFGGEFPERFVKIVDQAESIGEKREPNFEAILKLKPDVILGTTKFGEEIVEQLKKIAPFIAVSHIAANWEANLQLLGELSGKSEQAAAAIAQYRKDADEAELEFATHLADQKVLAIRIREGELNIYPKAVFVNPILYTDLGLNVPAEVEAATAQEVISNEQLAVINPDYLFIQFSNEENADTLTALDEFLANPIVKKVSAVKNDRVFVNVIDPLSEGGPALSRIEFLKVAQDLLSK</sequence>
<feature type="compositionally biased region" description="Low complexity" evidence="5">
    <location>
        <begin position="41"/>
        <end position="59"/>
    </location>
</feature>
<dbReference type="Pfam" id="PF01497">
    <property type="entry name" value="Peripla_BP_2"/>
    <property type="match status" value="1"/>
</dbReference>
<dbReference type="RefSeq" id="WP_169282158.1">
    <property type="nucleotide sequence ID" value="NZ_CP051680.1"/>
</dbReference>
<keyword evidence="4" id="KW-0732">Signal</keyword>
<dbReference type="GO" id="GO:0030288">
    <property type="term" value="C:outer membrane-bounded periplasmic space"/>
    <property type="evidence" value="ECO:0007669"/>
    <property type="project" value="TreeGrafter"/>
</dbReference>
<reference evidence="7 8" key="1">
    <citation type="submission" date="2020-04" db="EMBL/GenBank/DDBJ databases">
        <title>Genome sequencing of novel species.</title>
        <authorList>
            <person name="Heo J."/>
            <person name="Kim S.-J."/>
            <person name="Kim J.-S."/>
            <person name="Hong S.-B."/>
            <person name="Kwon S.-W."/>
        </authorList>
    </citation>
    <scope>NUCLEOTIDE SEQUENCE [LARGE SCALE GENOMIC DNA]</scope>
    <source>
        <strain evidence="7 8">MFER-1</strain>
    </source>
</reference>
<evidence type="ECO:0000259" key="6">
    <source>
        <dbReference type="PROSITE" id="PS50983"/>
    </source>
</evidence>
<protein>
    <submittedName>
        <fullName evidence="7">ABC transporter substrate-binding protein</fullName>
    </submittedName>
</protein>
<gene>
    <name evidence="7" type="ORF">HH215_23820</name>
</gene>
<evidence type="ECO:0000256" key="5">
    <source>
        <dbReference type="SAM" id="MobiDB-lite"/>
    </source>
</evidence>
<comment type="subcellular location">
    <subcellularLocation>
        <location evidence="1">Cell envelope</location>
    </subcellularLocation>
</comment>
<comment type="similarity">
    <text evidence="2">Belongs to the bacterial solute-binding protein 8 family.</text>
</comment>
<name>A0A7Z2VMS7_9BACL</name>
<evidence type="ECO:0000256" key="3">
    <source>
        <dbReference type="ARBA" id="ARBA00022448"/>
    </source>
</evidence>
<feature type="region of interest" description="Disordered" evidence="5">
    <location>
        <begin position="29"/>
        <end position="59"/>
    </location>
</feature>
<evidence type="ECO:0000256" key="1">
    <source>
        <dbReference type="ARBA" id="ARBA00004196"/>
    </source>
</evidence>
<dbReference type="PROSITE" id="PS51257">
    <property type="entry name" value="PROKAR_LIPOPROTEIN"/>
    <property type="match status" value="1"/>
</dbReference>